<organism evidence="2">
    <name type="scientific">OCS116 cluster bacterium</name>
    <dbReference type="NCBI Taxonomy" id="2030921"/>
    <lineage>
        <taxon>Bacteria</taxon>
        <taxon>Pseudomonadati</taxon>
        <taxon>Pseudomonadota</taxon>
        <taxon>Alphaproteobacteria</taxon>
        <taxon>OCS116 cluster</taxon>
    </lineage>
</organism>
<dbReference type="EMBL" id="NVUS01000039">
    <property type="protein sequence ID" value="PCI96734.1"/>
    <property type="molecule type" value="Genomic_DNA"/>
</dbReference>
<dbReference type="InterPro" id="IPR009506">
    <property type="entry name" value="YjiS-like"/>
</dbReference>
<dbReference type="AlphaFoldDB" id="A0A2A4YPQ0"/>
<feature type="domain" description="YjiS-like" evidence="1">
    <location>
        <begin position="19"/>
        <end position="54"/>
    </location>
</feature>
<evidence type="ECO:0000259" key="1">
    <source>
        <dbReference type="Pfam" id="PF06568"/>
    </source>
</evidence>
<sequence>MALFTVNKISKAKKSTGLLAKFNESARLRRAERALLKLDDRMLSDIGVSRGDVHGKVWGQF</sequence>
<protein>
    <recommendedName>
        <fullName evidence="1">YjiS-like domain-containing protein</fullName>
    </recommendedName>
</protein>
<gene>
    <name evidence="2" type="ORF">COB13_17150</name>
</gene>
<name>A0A2A4YPQ0_9PROT</name>
<reference evidence="2" key="2">
    <citation type="journal article" date="2018" name="ISME J.">
        <title>A dynamic microbial community with high functional redundancy inhabits the cold, oxic subseafloor aquifer.</title>
        <authorList>
            <person name="Tully B.J."/>
            <person name="Wheat C.G."/>
            <person name="Glazer B.T."/>
            <person name="Huber J.A."/>
        </authorList>
    </citation>
    <scope>NUCLEOTIDE SEQUENCE</scope>
    <source>
        <strain evidence="2">NORP83</strain>
    </source>
</reference>
<proteinExistence type="predicted"/>
<reference key="1">
    <citation type="submission" date="2017-08" db="EMBL/GenBank/DDBJ databases">
        <title>A dynamic microbial community with high functional redundancy inhabits the cold, oxic subseafloor aquifer.</title>
        <authorList>
            <person name="Tully B.J."/>
            <person name="Wheat C.G."/>
            <person name="Glazer B.T."/>
            <person name="Huber J.A."/>
        </authorList>
    </citation>
    <scope>NUCLEOTIDE SEQUENCE [LARGE SCALE GENOMIC DNA]</scope>
</reference>
<accession>A0A2A4YPQ0</accession>
<dbReference type="Pfam" id="PF06568">
    <property type="entry name" value="YjiS-like"/>
    <property type="match status" value="1"/>
</dbReference>
<evidence type="ECO:0000313" key="2">
    <source>
        <dbReference type="EMBL" id="PCI96734.1"/>
    </source>
</evidence>
<comment type="caution">
    <text evidence="2">The sequence shown here is derived from an EMBL/GenBank/DDBJ whole genome shotgun (WGS) entry which is preliminary data.</text>
</comment>